<feature type="transmembrane region" description="Helical" evidence="1">
    <location>
        <begin position="136"/>
        <end position="156"/>
    </location>
</feature>
<feature type="transmembrane region" description="Helical" evidence="1">
    <location>
        <begin position="25"/>
        <end position="44"/>
    </location>
</feature>
<dbReference type="NCBIfam" id="TIGR03733">
    <property type="entry name" value="lanti_perm_MutG"/>
    <property type="match status" value="1"/>
</dbReference>
<dbReference type="CDD" id="cd21808">
    <property type="entry name" value="ABC-2_lan_permease_MutG"/>
    <property type="match status" value="1"/>
</dbReference>
<sequence length="255" mass="29149">MVFEARGKMMLNIIKFELYKMKHTWLPWIHILLPIAYSVFFYVASNTTGLKNFEETEIVQTYFVMLGAMLPIVCSFITSKVVDMEASAGNFQVLLSTTKSRTKAYLGKLIVMELGFIVSLTWAVIIFAALSGYQHALDWIIELFLIFISSIALYIIHTWIGFASSSGASIGLGFIETMISLLLMTILGDNIWYFIPCTWPTRLPATFIMMRNVLDSSYFYREIRLWSFVATLMILILLISSIIWFNKWDGKTAGD</sequence>
<name>A0A134AGL0_9FIRM</name>
<feature type="transmembrane region" description="Helical" evidence="1">
    <location>
        <begin position="59"/>
        <end position="78"/>
    </location>
</feature>
<keyword evidence="1" id="KW-1133">Transmembrane helix</keyword>
<dbReference type="AlphaFoldDB" id="A0A134AGL0"/>
<dbReference type="Proteomes" id="UP000070442">
    <property type="component" value="Unassembled WGS sequence"/>
</dbReference>
<reference evidence="3" key="1">
    <citation type="submission" date="2016-01" db="EMBL/GenBank/DDBJ databases">
        <authorList>
            <person name="Mitreva M."/>
            <person name="Pepin K.H."/>
            <person name="Mihindukulasuriya K.A."/>
            <person name="Fulton R."/>
            <person name="Fronick C."/>
            <person name="O'Laughlin M."/>
            <person name="Miner T."/>
            <person name="Herter B."/>
            <person name="Rosa B.A."/>
            <person name="Cordes M."/>
            <person name="Tomlinson C."/>
            <person name="Wollam A."/>
            <person name="Palsikar V.B."/>
            <person name="Mardis E.R."/>
            <person name="Wilson R.K."/>
        </authorList>
    </citation>
    <scope>NUCLEOTIDE SEQUENCE [LARGE SCALE GENOMIC DNA]</scope>
    <source>
        <strain evidence="3">DNF00729</strain>
    </source>
</reference>
<keyword evidence="1" id="KW-0812">Transmembrane</keyword>
<evidence type="ECO:0000313" key="3">
    <source>
        <dbReference type="Proteomes" id="UP000070442"/>
    </source>
</evidence>
<dbReference type="STRING" id="755172.HMPREF1863_00904"/>
<keyword evidence="3" id="KW-1185">Reference proteome</keyword>
<comment type="caution">
    <text evidence="2">The sequence shown here is derived from an EMBL/GenBank/DDBJ whole genome shotgun (WGS) entry which is preliminary data.</text>
</comment>
<feature type="transmembrane region" description="Helical" evidence="1">
    <location>
        <begin position="225"/>
        <end position="245"/>
    </location>
</feature>
<accession>A0A134AGL0</accession>
<feature type="transmembrane region" description="Helical" evidence="1">
    <location>
        <begin position="168"/>
        <end position="187"/>
    </location>
</feature>
<proteinExistence type="predicted"/>
<evidence type="ECO:0000256" key="1">
    <source>
        <dbReference type="SAM" id="Phobius"/>
    </source>
</evidence>
<dbReference type="InterPro" id="IPR022294">
    <property type="entry name" value="ABC-transptr_permeasesu"/>
</dbReference>
<dbReference type="PATRIC" id="fig|755172.3.peg.862"/>
<gene>
    <name evidence="2" type="ORF">HMPREF1863_00904</name>
</gene>
<protein>
    <submittedName>
        <fullName evidence="2">Lantibiotic protection ABC transporter permease subunit, MutG family</fullName>
    </submittedName>
</protein>
<keyword evidence="1" id="KW-0472">Membrane</keyword>
<organism evidence="2 3">
    <name type="scientific">Aedoeadaptatus coxii</name>
    <dbReference type="NCBI Taxonomy" id="755172"/>
    <lineage>
        <taxon>Bacteria</taxon>
        <taxon>Bacillati</taxon>
        <taxon>Bacillota</taxon>
        <taxon>Tissierellia</taxon>
        <taxon>Tissierellales</taxon>
        <taxon>Peptoniphilaceae</taxon>
        <taxon>Aedoeadaptatus</taxon>
    </lineage>
</organism>
<feature type="transmembrane region" description="Helical" evidence="1">
    <location>
        <begin position="109"/>
        <end position="130"/>
    </location>
</feature>
<dbReference type="Pfam" id="PF12730">
    <property type="entry name" value="ABC2_membrane_4"/>
    <property type="match status" value="1"/>
</dbReference>
<dbReference type="EMBL" id="LSDG01000024">
    <property type="protein sequence ID" value="KXB66852.1"/>
    <property type="molecule type" value="Genomic_DNA"/>
</dbReference>
<evidence type="ECO:0000313" key="2">
    <source>
        <dbReference type="EMBL" id="KXB66852.1"/>
    </source>
</evidence>